<keyword evidence="2" id="KW-0805">Transcription regulation</keyword>
<dbReference type="OrthoDB" id="47406at2759"/>
<proteinExistence type="inferred from homology"/>
<evidence type="ECO:0000256" key="4">
    <source>
        <dbReference type="ARBA" id="ARBA00023125"/>
    </source>
</evidence>
<evidence type="ECO:0000313" key="11">
    <source>
        <dbReference type="EnsemblPlants" id="AES72449"/>
    </source>
</evidence>
<dbReference type="InterPro" id="IPR000943">
    <property type="entry name" value="RNA_pol_sigma70"/>
</dbReference>
<dbReference type="EnsemblPlants" id="AES72449">
    <property type="protein sequence ID" value="AES72449"/>
    <property type="gene ID" value="MTR_3g090900"/>
</dbReference>
<reference evidence="9 12" key="1">
    <citation type="journal article" date="2011" name="Nature">
        <title>The Medicago genome provides insight into the evolution of rhizobial symbioses.</title>
        <authorList>
            <person name="Young N.D."/>
            <person name="Debelle F."/>
            <person name="Oldroyd G.E."/>
            <person name="Geurts R."/>
            <person name="Cannon S.B."/>
            <person name="Udvardi M.K."/>
            <person name="Benedito V.A."/>
            <person name="Mayer K.F."/>
            <person name="Gouzy J."/>
            <person name="Schoof H."/>
            <person name="Van de Peer Y."/>
            <person name="Proost S."/>
            <person name="Cook D.R."/>
            <person name="Meyers B.C."/>
            <person name="Spannagl M."/>
            <person name="Cheung F."/>
            <person name="De Mita S."/>
            <person name="Krishnakumar V."/>
            <person name="Gundlach H."/>
            <person name="Zhou S."/>
            <person name="Mudge J."/>
            <person name="Bharti A.K."/>
            <person name="Murray J.D."/>
            <person name="Naoumkina M.A."/>
            <person name="Rosen B."/>
            <person name="Silverstein K.A."/>
            <person name="Tang H."/>
            <person name="Rombauts S."/>
            <person name="Zhao P.X."/>
            <person name="Zhou P."/>
            <person name="Barbe V."/>
            <person name="Bardou P."/>
            <person name="Bechner M."/>
            <person name="Bellec A."/>
            <person name="Berger A."/>
            <person name="Berges H."/>
            <person name="Bidwell S."/>
            <person name="Bisseling T."/>
            <person name="Choisne N."/>
            <person name="Couloux A."/>
            <person name="Denny R."/>
            <person name="Deshpande S."/>
            <person name="Dai X."/>
            <person name="Doyle J.J."/>
            <person name="Dudez A.M."/>
            <person name="Farmer A.D."/>
            <person name="Fouteau S."/>
            <person name="Franken C."/>
            <person name="Gibelin C."/>
            <person name="Gish J."/>
            <person name="Goldstein S."/>
            <person name="Gonzalez A.J."/>
            <person name="Green P.J."/>
            <person name="Hallab A."/>
            <person name="Hartog M."/>
            <person name="Hua A."/>
            <person name="Humphray S.J."/>
            <person name="Jeong D.H."/>
            <person name="Jing Y."/>
            <person name="Jocker A."/>
            <person name="Kenton S.M."/>
            <person name="Kim D.J."/>
            <person name="Klee K."/>
            <person name="Lai H."/>
            <person name="Lang C."/>
            <person name="Lin S."/>
            <person name="Macmil S.L."/>
            <person name="Magdelenat G."/>
            <person name="Matthews L."/>
            <person name="McCorrison J."/>
            <person name="Monaghan E.L."/>
            <person name="Mun J.H."/>
            <person name="Najar F.Z."/>
            <person name="Nicholson C."/>
            <person name="Noirot C."/>
            <person name="O'Bleness M."/>
            <person name="Paule C.R."/>
            <person name="Poulain J."/>
            <person name="Prion F."/>
            <person name="Qin B."/>
            <person name="Qu C."/>
            <person name="Retzel E.F."/>
            <person name="Riddle C."/>
            <person name="Sallet E."/>
            <person name="Samain S."/>
            <person name="Samson N."/>
            <person name="Sanders I."/>
            <person name="Saurat O."/>
            <person name="Scarpelli C."/>
            <person name="Schiex T."/>
            <person name="Segurens B."/>
            <person name="Severin A.J."/>
            <person name="Sherrier D.J."/>
            <person name="Shi R."/>
            <person name="Sims S."/>
            <person name="Singer S.R."/>
            <person name="Sinharoy S."/>
            <person name="Sterck L."/>
            <person name="Viollet A."/>
            <person name="Wang B.B."/>
            <person name="Wang K."/>
            <person name="Wang M."/>
            <person name="Wang X."/>
            <person name="Warfsmann J."/>
            <person name="Weissenbach J."/>
            <person name="White D.D."/>
            <person name="White J.D."/>
            <person name="Wiley G.B."/>
            <person name="Wincker P."/>
            <person name="Xing Y."/>
            <person name="Yang L."/>
            <person name="Yao Z."/>
            <person name="Ying F."/>
            <person name="Zhai J."/>
            <person name="Zhou L."/>
            <person name="Zuber A."/>
            <person name="Denarie J."/>
            <person name="Dixon R.A."/>
            <person name="May G.D."/>
            <person name="Schwartz D.C."/>
            <person name="Rogers J."/>
            <person name="Quetier F."/>
            <person name="Town C.D."/>
            <person name="Roe B.A."/>
        </authorList>
    </citation>
    <scope>NUCLEOTIDE SEQUENCE [LARGE SCALE GENOMIC DNA]</scope>
    <source>
        <strain evidence="9">A17</strain>
        <strain evidence="11 12">cv. Jemalong A17</strain>
    </source>
</reference>
<keyword evidence="5" id="KW-0804">Transcription</keyword>
<dbReference type="GO" id="GO:0009553">
    <property type="term" value="P:embryo sac development"/>
    <property type="evidence" value="ECO:0007669"/>
    <property type="project" value="EnsemblPlants"/>
</dbReference>
<sequence length="514" mass="58811">MGVVTVSSSAARTPLGLNAKFSTHHPVLKRPLTVAFKGDKQNDTALVATQEKIPTQVKPAKTHKKRIAKTNKLPKKPRAVCTEETFPSSLDVDYNEAAAILENIYKLSPTTDICDADYIERKIKRVSRRGKKIGDVSKEDSNSDRVVRNQKTKAKRMNLDERIALKTSENSEDVIPTRKKRNPRSRVEKIDELLREYSVPADLVSLDWKKMKIPPVLPSSEHAFLFKLMQPMKALLQVKDDLQKELEREPTEDEIADATNMHTTQVKKAIEVGRAARNKLIKHNLRLVLFVINRYFSDFANSPRFQDLCQAGVKGLITSIDRFEPNRRFRLSTYSLFWIRHAIIRSMTLASFSRVPFGLESVRAEIRRAKIELSFQLQRSPTEEEIIEKVHVSPERYRDVMKASKPLLSLHSRHLTTQEEFINGVVDDGGVDGDNRRQPALLRLALDDVLDSLKPKENLVIRQRFGLDGKGDRTLGEIASNLNISREMVRKHEVKALMKLKHSARLDYLRRYVV</sequence>
<dbReference type="PANTHER" id="PTHR30603">
    <property type="entry name" value="RNA POLYMERASE SIGMA FACTOR RPO"/>
    <property type="match status" value="1"/>
</dbReference>
<dbReference type="EMBL" id="CM001219">
    <property type="protein sequence ID" value="AES72449.1"/>
    <property type="molecule type" value="Genomic_DNA"/>
</dbReference>
<feature type="domain" description="RNA polymerase sigma-70 region 3" evidence="6">
    <location>
        <begin position="235"/>
        <end position="275"/>
    </location>
</feature>
<dbReference type="PaxDb" id="3880-AES72449"/>
<dbReference type="GO" id="GO:0071483">
    <property type="term" value="P:cellular response to blue light"/>
    <property type="evidence" value="ECO:0007669"/>
    <property type="project" value="EnsemblPlants"/>
</dbReference>
<dbReference type="Proteomes" id="UP000002051">
    <property type="component" value="Chromosome 3"/>
</dbReference>
<dbReference type="Proteomes" id="UP000265566">
    <property type="component" value="Chromosome 3"/>
</dbReference>
<keyword evidence="3" id="KW-0731">Sigma factor</keyword>
<dbReference type="SUPFAM" id="SSF88659">
    <property type="entry name" value="Sigma3 and sigma4 domains of RNA polymerase sigma factors"/>
    <property type="match status" value="2"/>
</dbReference>
<dbReference type="InterPro" id="IPR050239">
    <property type="entry name" value="Sigma-70_RNA_pol_init_factors"/>
</dbReference>
<dbReference type="SUPFAM" id="SSF88946">
    <property type="entry name" value="Sigma2 domain of RNA polymerase sigma factors"/>
    <property type="match status" value="1"/>
</dbReference>
<evidence type="ECO:0000256" key="5">
    <source>
        <dbReference type="ARBA" id="ARBA00023163"/>
    </source>
</evidence>
<dbReference type="NCBIfam" id="TIGR02937">
    <property type="entry name" value="sigma70-ECF"/>
    <property type="match status" value="1"/>
</dbReference>
<dbReference type="InterPro" id="IPR013325">
    <property type="entry name" value="RNA_pol_sigma_r2"/>
</dbReference>
<dbReference type="GO" id="GO:0000976">
    <property type="term" value="F:transcription cis-regulatory region binding"/>
    <property type="evidence" value="ECO:0000318"/>
    <property type="project" value="GO_Central"/>
</dbReference>
<dbReference type="EMBL" id="PSQE01000003">
    <property type="protein sequence ID" value="RHN69593.1"/>
    <property type="molecule type" value="Genomic_DNA"/>
</dbReference>
<evidence type="ECO:0000256" key="3">
    <source>
        <dbReference type="ARBA" id="ARBA00023082"/>
    </source>
</evidence>
<dbReference type="Gene3D" id="1.10.1740.10">
    <property type="match status" value="1"/>
</dbReference>
<evidence type="ECO:0000313" key="10">
    <source>
        <dbReference type="EMBL" id="RHN69593.1"/>
    </source>
</evidence>
<dbReference type="KEGG" id="mtr:11428191"/>
<dbReference type="InterPro" id="IPR036388">
    <property type="entry name" value="WH-like_DNA-bd_sf"/>
</dbReference>
<reference evidence="10" key="4">
    <citation type="journal article" date="2018" name="Nat. Plants">
        <title>Whole-genome landscape of Medicago truncatula symbiotic genes.</title>
        <authorList>
            <person name="Pecrix Y."/>
            <person name="Gamas P."/>
            <person name="Carrere S."/>
        </authorList>
    </citation>
    <scope>NUCLEOTIDE SEQUENCE</scope>
    <source>
        <tissue evidence="10">Leaves</tissue>
    </source>
</reference>
<dbReference type="GO" id="GO:0006352">
    <property type="term" value="P:DNA-templated transcription initiation"/>
    <property type="evidence" value="ECO:0007669"/>
    <property type="project" value="InterPro"/>
</dbReference>
<organism evidence="9 12">
    <name type="scientific">Medicago truncatula</name>
    <name type="common">Barrel medic</name>
    <name type="synonym">Medicago tribuloides</name>
    <dbReference type="NCBI Taxonomy" id="3880"/>
    <lineage>
        <taxon>Eukaryota</taxon>
        <taxon>Viridiplantae</taxon>
        <taxon>Streptophyta</taxon>
        <taxon>Embryophyta</taxon>
        <taxon>Tracheophyta</taxon>
        <taxon>Spermatophyta</taxon>
        <taxon>Magnoliopsida</taxon>
        <taxon>eudicotyledons</taxon>
        <taxon>Gunneridae</taxon>
        <taxon>Pentapetalae</taxon>
        <taxon>rosids</taxon>
        <taxon>fabids</taxon>
        <taxon>Fabales</taxon>
        <taxon>Fabaceae</taxon>
        <taxon>Papilionoideae</taxon>
        <taxon>50 kb inversion clade</taxon>
        <taxon>NPAAA clade</taxon>
        <taxon>Hologalegina</taxon>
        <taxon>IRL clade</taxon>
        <taxon>Trifolieae</taxon>
        <taxon>Medicago</taxon>
    </lineage>
</organism>
<dbReference type="HOGENOM" id="CLU_014793_3_4_1"/>
<dbReference type="InterPro" id="IPR014284">
    <property type="entry name" value="RNA_pol_sigma-70_dom"/>
</dbReference>
<dbReference type="GO" id="GO:0005739">
    <property type="term" value="C:mitochondrion"/>
    <property type="evidence" value="ECO:0007669"/>
    <property type="project" value="EnsemblPlants"/>
</dbReference>
<dbReference type="PRINTS" id="PR00046">
    <property type="entry name" value="SIGMA70FCT"/>
</dbReference>
<comment type="similarity">
    <text evidence="1">Belongs to the sigma-70 factor family.</text>
</comment>
<evidence type="ECO:0000259" key="6">
    <source>
        <dbReference type="Pfam" id="PF04539"/>
    </source>
</evidence>
<dbReference type="InterPro" id="IPR013324">
    <property type="entry name" value="RNA_pol_sigma_r3/r4-like"/>
</dbReference>
<gene>
    <name evidence="11" type="primary">11428191</name>
    <name evidence="9" type="ordered locus">MTR_3g090900</name>
    <name evidence="10" type="ORF">MtrunA17_Chr3g0126401</name>
</gene>
<dbReference type="InterPro" id="IPR007627">
    <property type="entry name" value="RNA_pol_sigma70_r2"/>
</dbReference>
<evidence type="ECO:0000256" key="2">
    <source>
        <dbReference type="ARBA" id="ARBA00023015"/>
    </source>
</evidence>
<dbReference type="ExpressionAtlas" id="G7J6R7">
    <property type="expression patterns" value="differential"/>
</dbReference>
<feature type="domain" description="RNA polymerase sigma-70 region 3" evidence="6">
    <location>
        <begin position="364"/>
        <end position="430"/>
    </location>
</feature>
<dbReference type="GO" id="GO:0006355">
    <property type="term" value="P:regulation of DNA-templated transcription"/>
    <property type="evidence" value="ECO:0000318"/>
    <property type="project" value="GO_Central"/>
</dbReference>
<dbReference type="Gene3D" id="1.10.10.10">
    <property type="entry name" value="Winged helix-like DNA-binding domain superfamily/Winged helix DNA-binding domain"/>
    <property type="match status" value="3"/>
</dbReference>
<dbReference type="eggNOG" id="ENOG502QRMD">
    <property type="taxonomic scope" value="Eukaryota"/>
</dbReference>
<dbReference type="GO" id="GO:0016987">
    <property type="term" value="F:sigma factor activity"/>
    <property type="evidence" value="ECO:0000318"/>
    <property type="project" value="GO_Central"/>
</dbReference>
<dbReference type="InterPro" id="IPR007630">
    <property type="entry name" value="RNA_pol_sigma70_r4"/>
</dbReference>
<evidence type="ECO:0000313" key="9">
    <source>
        <dbReference type="EMBL" id="AES72449.1"/>
    </source>
</evidence>
<dbReference type="GO" id="GO:0071472">
    <property type="term" value="P:cellular response to salt stress"/>
    <property type="evidence" value="ECO:0007669"/>
    <property type="project" value="EnsemblPlants"/>
</dbReference>
<evidence type="ECO:0000259" key="8">
    <source>
        <dbReference type="Pfam" id="PF04545"/>
    </source>
</evidence>
<dbReference type="PANTHER" id="PTHR30603:SF4">
    <property type="entry name" value="RNA POLYMERASE SIGMA FACTOR SIGE, CHLOROPLASTIC_MITOCHONDRIAL"/>
    <property type="match status" value="1"/>
</dbReference>
<evidence type="ECO:0000259" key="7">
    <source>
        <dbReference type="Pfam" id="PF04542"/>
    </source>
</evidence>
<feature type="domain" description="RNA polymerase sigma-70 region 4" evidence="8">
    <location>
        <begin position="449"/>
        <end position="502"/>
    </location>
</feature>
<dbReference type="GO" id="GO:0003899">
    <property type="term" value="F:DNA-directed RNA polymerase activity"/>
    <property type="evidence" value="ECO:0000318"/>
    <property type="project" value="GO_Central"/>
</dbReference>
<dbReference type="Pfam" id="PF04545">
    <property type="entry name" value="Sigma70_r4"/>
    <property type="match status" value="1"/>
</dbReference>
<dbReference type="Gramene" id="rna18081">
    <property type="protein sequence ID" value="RHN69593.1"/>
    <property type="gene ID" value="gene18081"/>
</dbReference>
<dbReference type="Pfam" id="PF04542">
    <property type="entry name" value="Sigma70_r2"/>
    <property type="match status" value="1"/>
</dbReference>
<dbReference type="Pfam" id="PF04539">
    <property type="entry name" value="Sigma70_r3"/>
    <property type="match status" value="2"/>
</dbReference>
<dbReference type="OMA" id="MDWRRMK"/>
<reference evidence="9 12" key="2">
    <citation type="journal article" date="2014" name="BMC Genomics">
        <title>An improved genome release (version Mt4.0) for the model legume Medicago truncatula.</title>
        <authorList>
            <person name="Tang H."/>
            <person name="Krishnakumar V."/>
            <person name="Bidwell S."/>
            <person name="Rosen B."/>
            <person name="Chan A."/>
            <person name="Zhou S."/>
            <person name="Gentzbittel L."/>
            <person name="Childs K.L."/>
            <person name="Yandell M."/>
            <person name="Gundlach H."/>
            <person name="Mayer K.F."/>
            <person name="Schwartz D.C."/>
            <person name="Town C.D."/>
        </authorList>
    </citation>
    <scope>GENOME REANNOTATION</scope>
    <source>
        <strain evidence="11 12">cv. Jemalong A17</strain>
    </source>
</reference>
<dbReference type="GO" id="GO:1903865">
    <property type="term" value="C:sigma factor antagonist complex"/>
    <property type="evidence" value="ECO:0000318"/>
    <property type="project" value="GO_Central"/>
</dbReference>
<keyword evidence="4" id="KW-0238">DNA-binding</keyword>
<dbReference type="GO" id="GO:0045893">
    <property type="term" value="P:positive regulation of DNA-templated transcription"/>
    <property type="evidence" value="ECO:0007669"/>
    <property type="project" value="EnsemblPlants"/>
</dbReference>
<dbReference type="GO" id="GO:0009658">
    <property type="term" value="P:chloroplast organization"/>
    <property type="evidence" value="ECO:0007669"/>
    <property type="project" value="EnsemblPlants"/>
</dbReference>
<dbReference type="AlphaFoldDB" id="G7J6R7"/>
<dbReference type="InterPro" id="IPR007624">
    <property type="entry name" value="RNA_pol_sigma70_r3"/>
</dbReference>
<reference evidence="11" key="3">
    <citation type="submission" date="2015-04" db="UniProtKB">
        <authorList>
            <consortium name="EnsemblPlants"/>
        </authorList>
    </citation>
    <scope>IDENTIFICATION</scope>
    <source>
        <strain evidence="11">cv. Jemalong A17</strain>
    </source>
</reference>
<accession>G7J6R7</accession>
<name>G7J6R7_MEDTR</name>
<dbReference type="GO" id="GO:0010218">
    <property type="term" value="P:response to far red light"/>
    <property type="evidence" value="ECO:0007669"/>
    <property type="project" value="EnsemblPlants"/>
</dbReference>
<evidence type="ECO:0000313" key="12">
    <source>
        <dbReference type="Proteomes" id="UP000002051"/>
    </source>
</evidence>
<dbReference type="GO" id="GO:0010207">
    <property type="term" value="P:photosystem II assembly"/>
    <property type="evidence" value="ECO:0007669"/>
    <property type="project" value="EnsemblPlants"/>
</dbReference>
<dbReference type="GO" id="GO:0009507">
    <property type="term" value="C:chloroplast"/>
    <property type="evidence" value="ECO:0000318"/>
    <property type="project" value="GO_Central"/>
</dbReference>
<dbReference type="GO" id="GO:0010114">
    <property type="term" value="P:response to red light"/>
    <property type="evidence" value="ECO:0007669"/>
    <property type="project" value="EnsemblPlants"/>
</dbReference>
<keyword evidence="12" id="KW-1185">Reference proteome</keyword>
<evidence type="ECO:0000256" key="1">
    <source>
        <dbReference type="ARBA" id="ARBA00007788"/>
    </source>
</evidence>
<dbReference type="STRING" id="3880.G7J6R7"/>
<protein>
    <submittedName>
        <fullName evidence="10">Putative RNA polymerase sigma-G type, RNA polymerase sigma-70 like domain-containing protein</fullName>
    </submittedName>
    <submittedName>
        <fullName evidence="9">RNA polymerase sigma factor</fullName>
    </submittedName>
</protein>
<feature type="domain" description="RNA polymerase sigma-70 region 2" evidence="7">
    <location>
        <begin position="280"/>
        <end position="346"/>
    </location>
</feature>